<organism evidence="2 3">
    <name type="scientific">Pristionchus entomophagus</name>
    <dbReference type="NCBI Taxonomy" id="358040"/>
    <lineage>
        <taxon>Eukaryota</taxon>
        <taxon>Metazoa</taxon>
        <taxon>Ecdysozoa</taxon>
        <taxon>Nematoda</taxon>
        <taxon>Chromadorea</taxon>
        <taxon>Rhabditida</taxon>
        <taxon>Rhabditina</taxon>
        <taxon>Diplogasteromorpha</taxon>
        <taxon>Diplogasteroidea</taxon>
        <taxon>Neodiplogasteridae</taxon>
        <taxon>Pristionchus</taxon>
    </lineage>
</organism>
<dbReference type="EMBL" id="BTSX01000006">
    <property type="protein sequence ID" value="GMT03330.1"/>
    <property type="molecule type" value="Genomic_DNA"/>
</dbReference>
<feature type="non-terminal residue" evidence="2">
    <location>
        <position position="1"/>
    </location>
</feature>
<evidence type="ECO:0000313" key="2">
    <source>
        <dbReference type="EMBL" id="GMT03330.1"/>
    </source>
</evidence>
<name>A0AAV5UAU8_9BILA</name>
<comment type="caution">
    <text evidence="2">The sequence shown here is derived from an EMBL/GenBank/DDBJ whole genome shotgun (WGS) entry which is preliminary data.</text>
</comment>
<reference evidence="2" key="1">
    <citation type="submission" date="2023-10" db="EMBL/GenBank/DDBJ databases">
        <title>Genome assembly of Pristionchus species.</title>
        <authorList>
            <person name="Yoshida K."/>
            <person name="Sommer R.J."/>
        </authorList>
    </citation>
    <scope>NUCLEOTIDE SEQUENCE</scope>
    <source>
        <strain evidence="2">RS0144</strain>
    </source>
</reference>
<proteinExistence type="predicted"/>
<dbReference type="Proteomes" id="UP001432027">
    <property type="component" value="Unassembled WGS sequence"/>
</dbReference>
<evidence type="ECO:0000313" key="3">
    <source>
        <dbReference type="Proteomes" id="UP001432027"/>
    </source>
</evidence>
<feature type="region of interest" description="Disordered" evidence="1">
    <location>
        <begin position="38"/>
        <end position="73"/>
    </location>
</feature>
<keyword evidence="3" id="KW-1185">Reference proteome</keyword>
<protein>
    <submittedName>
        <fullName evidence="2">Uncharacterized protein</fullName>
    </submittedName>
</protein>
<sequence>LPLPLSPSPPLLIHRPSPPPEWSSCLSQGRVYRLNPSMMSPCRRTSPGRKSPTLKRVCSRSSTAPASPTCAPYASSSLEDVAVSMFSSRSPSARTALRSLVPTRRRSSVIYCPWMVVFPSRTLSSSLHPIVRIEWKTRFKWENRPSPTRLEPD</sequence>
<gene>
    <name evidence="2" type="ORF">PENTCL1PPCAC_25504</name>
</gene>
<feature type="region of interest" description="Disordered" evidence="1">
    <location>
        <begin position="1"/>
        <end position="21"/>
    </location>
</feature>
<accession>A0AAV5UAU8</accession>
<dbReference type="AlphaFoldDB" id="A0AAV5UAU8"/>
<evidence type="ECO:0000256" key="1">
    <source>
        <dbReference type="SAM" id="MobiDB-lite"/>
    </source>
</evidence>